<dbReference type="PROSITE" id="PS50865">
    <property type="entry name" value="ZF_MYND_2"/>
    <property type="match status" value="1"/>
</dbReference>
<dbReference type="SUPFAM" id="SSF144232">
    <property type="entry name" value="HIT/MYND zinc finger-like"/>
    <property type="match status" value="1"/>
</dbReference>
<dbReference type="OrthoDB" id="2118094at2759"/>
<protein>
    <submittedName>
        <fullName evidence="7">SET and MYND domain-containing protein, putative</fullName>
    </submittedName>
</protein>
<feature type="domain" description="SET" evidence="5">
    <location>
        <begin position="9"/>
        <end position="247"/>
    </location>
</feature>
<dbReference type="PROSITE" id="PS50280">
    <property type="entry name" value="SET"/>
    <property type="match status" value="1"/>
</dbReference>
<keyword evidence="2 4" id="KW-0863">Zinc-finger</keyword>
<dbReference type="Gene3D" id="6.10.140.2220">
    <property type="match status" value="1"/>
</dbReference>
<dbReference type="Gene3D" id="1.25.40.10">
    <property type="entry name" value="Tetratricopeptide repeat domain"/>
    <property type="match status" value="1"/>
</dbReference>
<dbReference type="PANTHER" id="PTHR12197">
    <property type="entry name" value="HISTONE-LYSINE N-METHYLTRANSFERASE SMYD"/>
    <property type="match status" value="1"/>
</dbReference>
<proteinExistence type="predicted"/>
<feature type="domain" description="MYND-type" evidence="6">
    <location>
        <begin position="54"/>
        <end position="95"/>
    </location>
</feature>
<name>C5KT87_PERM5</name>
<dbReference type="InParanoid" id="C5KT87"/>
<dbReference type="InterPro" id="IPR011990">
    <property type="entry name" value="TPR-like_helical_dom_sf"/>
</dbReference>
<dbReference type="GO" id="GO:0005634">
    <property type="term" value="C:nucleus"/>
    <property type="evidence" value="ECO:0007669"/>
    <property type="project" value="TreeGrafter"/>
</dbReference>
<dbReference type="EMBL" id="GG676168">
    <property type="protein sequence ID" value="EER12437.1"/>
    <property type="molecule type" value="Genomic_DNA"/>
</dbReference>
<organism evidence="8">
    <name type="scientific">Perkinsus marinus (strain ATCC 50983 / TXsc)</name>
    <dbReference type="NCBI Taxonomy" id="423536"/>
    <lineage>
        <taxon>Eukaryota</taxon>
        <taxon>Sar</taxon>
        <taxon>Alveolata</taxon>
        <taxon>Perkinsozoa</taxon>
        <taxon>Perkinsea</taxon>
        <taxon>Perkinsida</taxon>
        <taxon>Perkinsidae</taxon>
        <taxon>Perkinsus</taxon>
    </lineage>
</organism>
<dbReference type="Gene3D" id="1.10.220.160">
    <property type="match status" value="1"/>
</dbReference>
<dbReference type="InterPro" id="IPR001214">
    <property type="entry name" value="SET_dom"/>
</dbReference>
<gene>
    <name evidence="7" type="ORF">Pmar_PMAR001235</name>
</gene>
<keyword evidence="3" id="KW-0862">Zinc</keyword>
<evidence type="ECO:0000256" key="2">
    <source>
        <dbReference type="ARBA" id="ARBA00022771"/>
    </source>
</evidence>
<dbReference type="OMA" id="CTREDEY"/>
<dbReference type="Pfam" id="PF00856">
    <property type="entry name" value="SET"/>
    <property type="match status" value="1"/>
</dbReference>
<dbReference type="InterPro" id="IPR046341">
    <property type="entry name" value="SET_dom_sf"/>
</dbReference>
<dbReference type="Pfam" id="PF01753">
    <property type="entry name" value="zf-MYND"/>
    <property type="match status" value="1"/>
</dbReference>
<evidence type="ECO:0000256" key="4">
    <source>
        <dbReference type="PROSITE-ProRule" id="PRU00134"/>
    </source>
</evidence>
<evidence type="ECO:0000313" key="7">
    <source>
        <dbReference type="EMBL" id="EER12437.1"/>
    </source>
</evidence>
<dbReference type="SUPFAM" id="SSF82199">
    <property type="entry name" value="SET domain"/>
    <property type="match status" value="1"/>
</dbReference>
<dbReference type="GO" id="GO:0008270">
    <property type="term" value="F:zinc ion binding"/>
    <property type="evidence" value="ECO:0007669"/>
    <property type="project" value="UniProtKB-KW"/>
</dbReference>
<keyword evidence="1" id="KW-0479">Metal-binding</keyword>
<keyword evidence="8" id="KW-1185">Reference proteome</keyword>
<reference evidence="7 8" key="1">
    <citation type="submission" date="2008-07" db="EMBL/GenBank/DDBJ databases">
        <authorList>
            <person name="El-Sayed N."/>
            <person name="Caler E."/>
            <person name="Inman J."/>
            <person name="Amedeo P."/>
            <person name="Hass B."/>
            <person name="Wortman J."/>
        </authorList>
    </citation>
    <scope>NUCLEOTIDE SEQUENCE [LARGE SCALE GENOMIC DNA]</scope>
    <source>
        <strain evidence="8">ATCC 50983 / TXsc</strain>
    </source>
</reference>
<evidence type="ECO:0000259" key="6">
    <source>
        <dbReference type="PROSITE" id="PS50865"/>
    </source>
</evidence>
<dbReference type="Proteomes" id="UP000007800">
    <property type="component" value="Unassembled WGS sequence"/>
</dbReference>
<evidence type="ECO:0000256" key="3">
    <source>
        <dbReference type="ARBA" id="ARBA00022833"/>
    </source>
</evidence>
<dbReference type="RefSeq" id="XP_002780642.1">
    <property type="nucleotide sequence ID" value="XM_002780596.1"/>
</dbReference>
<evidence type="ECO:0000256" key="1">
    <source>
        <dbReference type="ARBA" id="ARBA00022723"/>
    </source>
</evidence>
<dbReference type="Gene3D" id="2.170.270.10">
    <property type="entry name" value="SET domain"/>
    <property type="match status" value="1"/>
</dbReference>
<dbReference type="PANTHER" id="PTHR12197:SF251">
    <property type="entry name" value="EG:BACR7C10.4 PROTEIN"/>
    <property type="match status" value="1"/>
</dbReference>
<accession>C5KT87</accession>
<dbReference type="GeneID" id="9057636"/>
<dbReference type="InterPro" id="IPR050869">
    <property type="entry name" value="H3K4_H4K5_MeTrfase"/>
</dbReference>
<dbReference type="AlphaFoldDB" id="C5KT87"/>
<sequence>MSKRNSLGPRIESSSVGGRGLFAGEGSHYIPGDSIATYRPIVYCVTPTMAKACCHWCLNSDAPKYYQCSGCRYAVYCSKECAKAAYKLGTHRRECQLIKKLPAEHASSAPLTTFLAAAKLHWLVQEDEAVRHSVDEMCRHADSSDTLEADSGSTAILLSRYLDGTQADLIYSPPVPVMLDLLRVLRYNAVTITNDSLQDVALGLYTEVSAMNHSCAPNVVLIFSGSEVTLRTIRAVEDGAELFISYVDVCISPKAKRCQRLRDQYKFDCSCERCTREDEYLDDVDNGDGESSYLRLVYAEEDLRLSVQKQEWKEAATAGRLVDELRSTLSGGQEYDVCVGVNAYMLTKILSLNDGSLREALGYFAKAYRILSITHGSNHPLVEEVKGKMIELRNYVQYNTPPVPQISSE</sequence>
<evidence type="ECO:0000259" key="5">
    <source>
        <dbReference type="PROSITE" id="PS50280"/>
    </source>
</evidence>
<dbReference type="InterPro" id="IPR002893">
    <property type="entry name" value="Znf_MYND"/>
</dbReference>
<evidence type="ECO:0000313" key="8">
    <source>
        <dbReference type="Proteomes" id="UP000007800"/>
    </source>
</evidence>